<proteinExistence type="predicted"/>
<gene>
    <name evidence="2" type="ORF">HGRIS_012378</name>
</gene>
<evidence type="ECO:0000256" key="1">
    <source>
        <dbReference type="SAM" id="MobiDB-lite"/>
    </source>
</evidence>
<reference evidence="3" key="1">
    <citation type="submission" date="2024-06" db="EMBL/GenBank/DDBJ databases">
        <title>Multi-omics analyses provide insights into the biosynthesis of the anticancer antibiotic pleurotin in Hohenbuehelia grisea.</title>
        <authorList>
            <person name="Weaver J.A."/>
            <person name="Alberti F."/>
        </authorList>
    </citation>
    <scope>NUCLEOTIDE SEQUENCE [LARGE SCALE GENOMIC DNA]</scope>
    <source>
        <strain evidence="3">T-177</strain>
    </source>
</reference>
<name>A0ABR3IS37_9AGAR</name>
<keyword evidence="3" id="KW-1185">Reference proteome</keyword>
<comment type="caution">
    <text evidence="2">The sequence shown here is derived from an EMBL/GenBank/DDBJ whole genome shotgun (WGS) entry which is preliminary data.</text>
</comment>
<evidence type="ECO:0000313" key="2">
    <source>
        <dbReference type="EMBL" id="KAL0946113.1"/>
    </source>
</evidence>
<sequence length="175" mass="19733">MPSDDAHSAEQTSHKVLRFDSSCKDADASEDGPRQSAPPRRRSRPRKSLPVPSTAYGFCVPYHVSRRIVASYIGDDSDSELEKEESNAVLVCGARFANSFCQDTFPDLPLRWRQAIYVRTAKGDSPIIMLGRRTAKSGEEIFFNDEQIQQLKDLLELGDDQQPGWYKVLYSSDDK</sequence>
<protein>
    <submittedName>
        <fullName evidence="2">Uncharacterized protein</fullName>
    </submittedName>
</protein>
<dbReference type="Proteomes" id="UP001556367">
    <property type="component" value="Unassembled WGS sequence"/>
</dbReference>
<organism evidence="2 3">
    <name type="scientific">Hohenbuehelia grisea</name>
    <dbReference type="NCBI Taxonomy" id="104357"/>
    <lineage>
        <taxon>Eukaryota</taxon>
        <taxon>Fungi</taxon>
        <taxon>Dikarya</taxon>
        <taxon>Basidiomycota</taxon>
        <taxon>Agaricomycotina</taxon>
        <taxon>Agaricomycetes</taxon>
        <taxon>Agaricomycetidae</taxon>
        <taxon>Agaricales</taxon>
        <taxon>Pleurotineae</taxon>
        <taxon>Pleurotaceae</taxon>
        <taxon>Hohenbuehelia</taxon>
    </lineage>
</organism>
<dbReference type="EMBL" id="JASNQZ010000015">
    <property type="protein sequence ID" value="KAL0946113.1"/>
    <property type="molecule type" value="Genomic_DNA"/>
</dbReference>
<feature type="region of interest" description="Disordered" evidence="1">
    <location>
        <begin position="1"/>
        <end position="50"/>
    </location>
</feature>
<evidence type="ECO:0000313" key="3">
    <source>
        <dbReference type="Proteomes" id="UP001556367"/>
    </source>
</evidence>
<feature type="compositionally biased region" description="Basic and acidic residues" evidence="1">
    <location>
        <begin position="17"/>
        <end position="33"/>
    </location>
</feature>
<accession>A0ABR3IS37</accession>